<dbReference type="RefSeq" id="WP_244747823.1">
    <property type="nucleotide sequence ID" value="NZ_CP095071.1"/>
</dbReference>
<dbReference type="EMBL" id="CP095071">
    <property type="protein sequence ID" value="UOQ87377.1"/>
    <property type="molecule type" value="Genomic_DNA"/>
</dbReference>
<evidence type="ECO:0000313" key="2">
    <source>
        <dbReference type="Proteomes" id="UP000831537"/>
    </source>
</evidence>
<sequence>MNLERLGWSAFFETDFQRRFSNEWQVGRVVGQGKNIYKLATKQGDMNAKIAGKLLFEAEVSSQLPAVGDWVVFAHEDGDQFAIIHGNLERKVFFQGK</sequence>
<dbReference type="Proteomes" id="UP000831537">
    <property type="component" value="Chromosome"/>
</dbReference>
<evidence type="ECO:0008006" key="3">
    <source>
        <dbReference type="Google" id="ProtNLM"/>
    </source>
</evidence>
<reference evidence="1 2" key="1">
    <citation type="submission" date="2022-04" db="EMBL/GenBank/DDBJ databases">
        <title>Gracilibacillus sp. isolated from saltern.</title>
        <authorList>
            <person name="Won M."/>
            <person name="Lee C.-M."/>
            <person name="Woen H.-Y."/>
            <person name="Kwon S.-W."/>
        </authorList>
    </citation>
    <scope>NUCLEOTIDE SEQUENCE [LARGE SCALE GENOMIC DNA]</scope>
    <source>
        <strain evidence="1 2">SSPM10-3</strain>
    </source>
</reference>
<gene>
    <name evidence="1" type="ORF">MUN87_11015</name>
</gene>
<proteinExistence type="predicted"/>
<accession>A0ABY4GUN3</accession>
<evidence type="ECO:0000313" key="1">
    <source>
        <dbReference type="EMBL" id="UOQ87377.1"/>
    </source>
</evidence>
<name>A0ABY4GUN3_9BACI</name>
<keyword evidence="2" id="KW-1185">Reference proteome</keyword>
<organism evidence="1 2">
    <name type="scientific">Gracilibacillus salinarum</name>
    <dbReference type="NCBI Taxonomy" id="2932255"/>
    <lineage>
        <taxon>Bacteria</taxon>
        <taxon>Bacillati</taxon>
        <taxon>Bacillota</taxon>
        <taxon>Bacilli</taxon>
        <taxon>Bacillales</taxon>
        <taxon>Bacillaceae</taxon>
        <taxon>Gracilibacillus</taxon>
    </lineage>
</organism>
<protein>
    <recommendedName>
        <fullName evidence="3">Ribosome small subunit-dependent GTPase A</fullName>
    </recommendedName>
</protein>